<gene>
    <name evidence="1" type="primary">PAPPA2_2</name>
    <name evidence="1" type="ORF">P7K49_037846</name>
</gene>
<dbReference type="EMBL" id="JASSZA010000022">
    <property type="protein sequence ID" value="KAK2084813.1"/>
    <property type="molecule type" value="Genomic_DNA"/>
</dbReference>
<sequence length="159" mass="17388">MKELFQTKSPNKFNMYAHPYIDVSGIVVNPAYYGKPGHINTMIHEVGHVLGLYHVFKGVSEGESCNDPCKETVPSMETGDLCADTAPTPKSDLCREPEPTNDTCGFTGFPGAPFTNYMSYTVKRPSVETLPPCGLLNKQPSAQNNLSLGQPNFKVMTVL</sequence>
<organism evidence="1 2">
    <name type="scientific">Saguinus oedipus</name>
    <name type="common">Cotton-top tamarin</name>
    <name type="synonym">Oedipomidas oedipus</name>
    <dbReference type="NCBI Taxonomy" id="9490"/>
    <lineage>
        <taxon>Eukaryota</taxon>
        <taxon>Metazoa</taxon>
        <taxon>Chordata</taxon>
        <taxon>Craniata</taxon>
        <taxon>Vertebrata</taxon>
        <taxon>Euteleostomi</taxon>
        <taxon>Mammalia</taxon>
        <taxon>Eutheria</taxon>
        <taxon>Euarchontoglires</taxon>
        <taxon>Primates</taxon>
        <taxon>Haplorrhini</taxon>
        <taxon>Platyrrhini</taxon>
        <taxon>Cebidae</taxon>
        <taxon>Callitrichinae</taxon>
        <taxon>Saguinus</taxon>
    </lineage>
</organism>
<keyword evidence="2" id="KW-1185">Reference proteome</keyword>
<dbReference type="PANTHER" id="PTHR46130">
    <property type="entry name" value="LAMGL DOMAIN-CONTAINING PROTEIN"/>
    <property type="match status" value="1"/>
</dbReference>
<dbReference type="PANTHER" id="PTHR46130:SF1">
    <property type="entry name" value="PAPPALYSIN-2"/>
    <property type="match status" value="1"/>
</dbReference>
<dbReference type="InterPro" id="IPR024079">
    <property type="entry name" value="MetalloPept_cat_dom_sf"/>
</dbReference>
<protein>
    <submittedName>
        <fullName evidence="1">Pappalysin-2</fullName>
    </submittedName>
</protein>
<name>A0ABQ9TJ88_SAGOE</name>
<evidence type="ECO:0000313" key="2">
    <source>
        <dbReference type="Proteomes" id="UP001266305"/>
    </source>
</evidence>
<proteinExistence type="predicted"/>
<comment type="caution">
    <text evidence="1">The sequence shown here is derived from an EMBL/GenBank/DDBJ whole genome shotgun (WGS) entry which is preliminary data.</text>
</comment>
<evidence type="ECO:0000313" key="1">
    <source>
        <dbReference type="EMBL" id="KAK2084813.1"/>
    </source>
</evidence>
<reference evidence="1 2" key="1">
    <citation type="submission" date="2023-05" db="EMBL/GenBank/DDBJ databases">
        <title>B98-5 Cell Line De Novo Hybrid Assembly: An Optical Mapping Approach.</title>
        <authorList>
            <person name="Kananen K."/>
            <person name="Auerbach J.A."/>
            <person name="Kautto E."/>
            <person name="Blachly J.S."/>
        </authorList>
    </citation>
    <scope>NUCLEOTIDE SEQUENCE [LARGE SCALE GENOMIC DNA]</scope>
    <source>
        <strain evidence="1">B95-8</strain>
        <tissue evidence="1">Cell line</tissue>
    </source>
</reference>
<dbReference type="Gene3D" id="3.40.390.10">
    <property type="entry name" value="Collagenase (Catalytic Domain)"/>
    <property type="match status" value="1"/>
</dbReference>
<accession>A0ABQ9TJ88</accession>
<dbReference type="Proteomes" id="UP001266305">
    <property type="component" value="Unassembled WGS sequence"/>
</dbReference>
<dbReference type="SUPFAM" id="SSF55486">
    <property type="entry name" value="Metalloproteases ('zincins'), catalytic domain"/>
    <property type="match status" value="1"/>
</dbReference>
<dbReference type="InterPro" id="IPR043543">
    <property type="entry name" value="PAPPA/PAPPA2"/>
</dbReference>